<gene>
    <name evidence="2" type="ORF">C7M84_000299</name>
</gene>
<dbReference type="EMBL" id="QCYY01001043">
    <property type="protein sequence ID" value="ROT80978.1"/>
    <property type="molecule type" value="Genomic_DNA"/>
</dbReference>
<dbReference type="SUPFAM" id="SSF56219">
    <property type="entry name" value="DNase I-like"/>
    <property type="match status" value="1"/>
</dbReference>
<evidence type="ECO:0000313" key="3">
    <source>
        <dbReference type="Proteomes" id="UP000283509"/>
    </source>
</evidence>
<proteinExistence type="predicted"/>
<sequence>MSHDARRNEQNEHQRIARLIKTGICPDKWCCVCGYALRRTEDAVKCASGICQNFCHVICLHGNSDFACDQTASLRDLAEEEELLNLPSNQLITIVRNLRAELSRKNSLLTFFNTFSENLASKRDAVVTVLQLIDNIQATKSSIDSLEPTQSVLTRSGVAKPTPTQLRRRGGRRVNHDHLSPASLSLLPFLRLQRQQIKRHKATAIHSHSRNPPTHFLTQTTATRLCNYGNGAHVTRTLSHDIDHATSPQPQRRRTRRPSSQQQHHVSQRQPTQPQRSDKRNSFCQNCKIKGHSQEDCRKNQFCEFCHRHGHEEQSCRTKLSEERQERLFRSLSAEQSHNNNILVQTLQRQLSLLPHLNSGLLRTSWPGVTPHQAHQPYSGWPGATPFVLPLRPDIIATVETFLNHTVPDNFGRIGGYTKWHRKDRTQGTFGGIAVCFKSGLHVQPLQVEMPEHLELSFFKFWKNTQETSLLITSIACFISTTVKNIIIVGDLNQYLVARSFDDLLDTFGLANHVDFPTHISGSSLDPVITDLPDGAVTCQGIAKNAARKLACIRRIAPFLDAKGCYTLYHSQVRPVMEYCPLVWSCCPPSYLRLLDRVQIRAQRLVSHKTLVGERQLHFQPLQHRREVAALCVFYKVHRLRVSHLTSLRLEPRAAAAYETRHSSNRGQELQVPFSRTELHQRSFQPRYSRLWNTMVQQTSLYNLSSLQAFKAAVHRWRSHDPG</sequence>
<reference evidence="2 3" key="1">
    <citation type="submission" date="2018-04" db="EMBL/GenBank/DDBJ databases">
        <authorList>
            <person name="Zhang X."/>
            <person name="Yuan J."/>
            <person name="Li F."/>
            <person name="Xiang J."/>
        </authorList>
    </citation>
    <scope>NUCLEOTIDE SEQUENCE [LARGE SCALE GENOMIC DNA]</scope>
    <source>
        <tissue evidence="2">Muscle</tissue>
    </source>
</reference>
<dbReference type="AlphaFoldDB" id="A0A3R7N9M5"/>
<protein>
    <recommendedName>
        <fullName evidence="4">Endonuclease/exonuclease/phosphatase domain-containing protein</fullName>
    </recommendedName>
</protein>
<feature type="region of interest" description="Disordered" evidence="1">
    <location>
        <begin position="158"/>
        <end position="179"/>
    </location>
</feature>
<evidence type="ECO:0000256" key="1">
    <source>
        <dbReference type="SAM" id="MobiDB-lite"/>
    </source>
</evidence>
<dbReference type="OrthoDB" id="7480422at2759"/>
<evidence type="ECO:0008006" key="4">
    <source>
        <dbReference type="Google" id="ProtNLM"/>
    </source>
</evidence>
<dbReference type="InterPro" id="IPR036875">
    <property type="entry name" value="Znf_CCHC_sf"/>
</dbReference>
<comment type="caution">
    <text evidence="2">The sequence shown here is derived from an EMBL/GenBank/DDBJ whole genome shotgun (WGS) entry which is preliminary data.</text>
</comment>
<evidence type="ECO:0000313" key="2">
    <source>
        <dbReference type="EMBL" id="ROT80978.1"/>
    </source>
</evidence>
<accession>A0A3R7N9M5</accession>
<dbReference type="GO" id="GO:0008270">
    <property type="term" value="F:zinc ion binding"/>
    <property type="evidence" value="ECO:0007669"/>
    <property type="project" value="InterPro"/>
</dbReference>
<dbReference type="SUPFAM" id="SSF57756">
    <property type="entry name" value="Retrovirus zinc finger-like domains"/>
    <property type="match status" value="1"/>
</dbReference>
<name>A0A3R7N9M5_PENVA</name>
<dbReference type="GO" id="GO:0003676">
    <property type="term" value="F:nucleic acid binding"/>
    <property type="evidence" value="ECO:0007669"/>
    <property type="project" value="InterPro"/>
</dbReference>
<feature type="region of interest" description="Disordered" evidence="1">
    <location>
        <begin position="237"/>
        <end position="280"/>
    </location>
</feature>
<feature type="compositionally biased region" description="Low complexity" evidence="1">
    <location>
        <begin position="258"/>
        <end position="273"/>
    </location>
</feature>
<dbReference type="Proteomes" id="UP000283509">
    <property type="component" value="Unassembled WGS sequence"/>
</dbReference>
<dbReference type="InterPro" id="IPR036691">
    <property type="entry name" value="Endo/exonu/phosph_ase_sf"/>
</dbReference>
<keyword evidence="3" id="KW-1185">Reference proteome</keyword>
<organism evidence="2 3">
    <name type="scientific">Penaeus vannamei</name>
    <name type="common">Whiteleg shrimp</name>
    <name type="synonym">Litopenaeus vannamei</name>
    <dbReference type="NCBI Taxonomy" id="6689"/>
    <lineage>
        <taxon>Eukaryota</taxon>
        <taxon>Metazoa</taxon>
        <taxon>Ecdysozoa</taxon>
        <taxon>Arthropoda</taxon>
        <taxon>Crustacea</taxon>
        <taxon>Multicrustacea</taxon>
        <taxon>Malacostraca</taxon>
        <taxon>Eumalacostraca</taxon>
        <taxon>Eucarida</taxon>
        <taxon>Decapoda</taxon>
        <taxon>Dendrobranchiata</taxon>
        <taxon>Penaeoidea</taxon>
        <taxon>Penaeidae</taxon>
        <taxon>Penaeus</taxon>
    </lineage>
</organism>
<reference evidence="2 3" key="2">
    <citation type="submission" date="2019-01" db="EMBL/GenBank/DDBJ databases">
        <title>The decoding of complex shrimp genome reveals the adaptation for benthos swimmer, frequently molting mechanism and breeding impact on genome.</title>
        <authorList>
            <person name="Sun Y."/>
            <person name="Gao Y."/>
            <person name="Yu Y."/>
        </authorList>
    </citation>
    <scope>NUCLEOTIDE SEQUENCE [LARGE SCALE GENOMIC DNA]</scope>
    <source>
        <tissue evidence="2">Muscle</tissue>
    </source>
</reference>